<dbReference type="EMBL" id="CAVLGL010000115">
    <property type="protein sequence ID" value="CAK1600292.1"/>
    <property type="molecule type" value="Genomic_DNA"/>
</dbReference>
<organism evidence="1 2">
    <name type="scientific">Parnassius mnemosyne</name>
    <name type="common">clouded apollo</name>
    <dbReference type="NCBI Taxonomy" id="213953"/>
    <lineage>
        <taxon>Eukaryota</taxon>
        <taxon>Metazoa</taxon>
        <taxon>Ecdysozoa</taxon>
        <taxon>Arthropoda</taxon>
        <taxon>Hexapoda</taxon>
        <taxon>Insecta</taxon>
        <taxon>Pterygota</taxon>
        <taxon>Neoptera</taxon>
        <taxon>Endopterygota</taxon>
        <taxon>Lepidoptera</taxon>
        <taxon>Glossata</taxon>
        <taxon>Ditrysia</taxon>
        <taxon>Papilionoidea</taxon>
        <taxon>Papilionidae</taxon>
        <taxon>Parnassiinae</taxon>
        <taxon>Parnassini</taxon>
        <taxon>Parnassius</taxon>
        <taxon>Driopa</taxon>
    </lineage>
</organism>
<name>A0AAV1M1B3_9NEOP</name>
<gene>
    <name evidence="1" type="ORF">PARMNEM_LOCUS19069</name>
</gene>
<evidence type="ECO:0000313" key="2">
    <source>
        <dbReference type="Proteomes" id="UP001314205"/>
    </source>
</evidence>
<reference evidence="1 2" key="1">
    <citation type="submission" date="2023-11" db="EMBL/GenBank/DDBJ databases">
        <authorList>
            <person name="Hedman E."/>
            <person name="Englund M."/>
            <person name="Stromberg M."/>
            <person name="Nyberg Akerstrom W."/>
            <person name="Nylinder S."/>
            <person name="Jareborg N."/>
            <person name="Kallberg Y."/>
            <person name="Kronander E."/>
        </authorList>
    </citation>
    <scope>NUCLEOTIDE SEQUENCE [LARGE SCALE GENOMIC DNA]</scope>
</reference>
<sequence length="88" mass="10709">MVESWLPSPQNEPQFLQIYFVGEDDREVQLRYNNFLYVRPGLVRQLQRILHTHNVYVREFKLALDKCDLKTKQPLKKWYLLQVFILTV</sequence>
<comment type="caution">
    <text evidence="1">The sequence shown here is derived from an EMBL/GenBank/DDBJ whole genome shotgun (WGS) entry which is preliminary data.</text>
</comment>
<keyword evidence="2" id="KW-1185">Reference proteome</keyword>
<accession>A0AAV1M1B3</accession>
<evidence type="ECO:0000313" key="1">
    <source>
        <dbReference type="EMBL" id="CAK1600292.1"/>
    </source>
</evidence>
<protein>
    <submittedName>
        <fullName evidence="1">Uncharacterized protein</fullName>
    </submittedName>
</protein>
<proteinExistence type="predicted"/>
<dbReference type="Proteomes" id="UP001314205">
    <property type="component" value="Unassembled WGS sequence"/>
</dbReference>
<dbReference type="AlphaFoldDB" id="A0AAV1M1B3"/>